<dbReference type="EMBL" id="MN739642">
    <property type="protein sequence ID" value="QHT17533.1"/>
    <property type="molecule type" value="Genomic_DNA"/>
</dbReference>
<keyword evidence="1" id="KW-0472">Membrane</keyword>
<reference evidence="2" key="1">
    <citation type="journal article" date="2020" name="Nature">
        <title>Giant virus diversity and host interactions through global metagenomics.</title>
        <authorList>
            <person name="Schulz F."/>
            <person name="Roux S."/>
            <person name="Paez-Espino D."/>
            <person name="Jungbluth S."/>
            <person name="Walsh D.A."/>
            <person name="Denef V.J."/>
            <person name="McMahon K.D."/>
            <person name="Konstantinidis K.T."/>
            <person name="Eloe-Fadrosh E.A."/>
            <person name="Kyrpides N.C."/>
            <person name="Woyke T."/>
        </authorList>
    </citation>
    <scope>NUCLEOTIDE SEQUENCE</scope>
    <source>
        <strain evidence="2">GVMAG-M-3300023174-24</strain>
    </source>
</reference>
<keyword evidence="1" id="KW-0812">Transmembrane</keyword>
<evidence type="ECO:0000313" key="2">
    <source>
        <dbReference type="EMBL" id="QHT17533.1"/>
    </source>
</evidence>
<protein>
    <submittedName>
        <fullName evidence="2">Uncharacterized protein</fullName>
    </submittedName>
</protein>
<name>A0A6C0DLS0_9ZZZZ</name>
<organism evidence="2">
    <name type="scientific">viral metagenome</name>
    <dbReference type="NCBI Taxonomy" id="1070528"/>
    <lineage>
        <taxon>unclassified sequences</taxon>
        <taxon>metagenomes</taxon>
        <taxon>organismal metagenomes</taxon>
    </lineage>
</organism>
<evidence type="ECO:0000256" key="1">
    <source>
        <dbReference type="SAM" id="Phobius"/>
    </source>
</evidence>
<sequence length="102" mass="12218">MVFSLFDILYVTMGILFVFKFFGSKNNINPNTSTSLVKDDINYFITHRNDGDRIVLYYEECGDSYMMDYNYDIKYDILRNYNNTHTREDANKQTNEIEVIYM</sequence>
<dbReference type="AlphaFoldDB" id="A0A6C0DLS0"/>
<proteinExistence type="predicted"/>
<keyword evidence="1" id="KW-1133">Transmembrane helix</keyword>
<accession>A0A6C0DLS0</accession>
<feature type="transmembrane region" description="Helical" evidence="1">
    <location>
        <begin position="6"/>
        <end position="23"/>
    </location>
</feature>